<protein>
    <submittedName>
        <fullName evidence="1">Translation initiation factor 1</fullName>
    </submittedName>
</protein>
<keyword evidence="1" id="KW-0648">Protein biosynthesis</keyword>
<dbReference type="RefSeq" id="YP_009461676.1">
    <property type="nucleotide sequence ID" value="NC_036978.1"/>
</dbReference>
<gene>
    <name evidence="1" type="primary">infA</name>
</gene>
<keyword evidence="1" id="KW-0934">Plastid</keyword>
<accession>A0A2K9RNV1</accession>
<reference evidence="1" key="1">
    <citation type="submission" date="2017-09" db="EMBL/GenBank/DDBJ databases">
        <title>Reference sequence of Complete chloroplast geneome of Commiphora wightii (SUPG003).</title>
        <authorList>
            <person name="Monpara J.K."/>
            <person name="Bhatt P.P."/>
            <person name="Thaker V.S."/>
        </authorList>
    </citation>
    <scope>NUCLEOTIDE SEQUENCE</scope>
</reference>
<sequence length="55" mass="6533">MKEQKRIHEGLITESLPNGMLQVRLDNEVKFEILFQEGFDTVLYMYSLEIESKLK</sequence>
<keyword evidence="1" id="KW-0396">Initiation factor</keyword>
<proteinExistence type="predicted"/>
<dbReference type="GeneID" id="35990060"/>
<name>A0A2K9RNV1_9ROSI</name>
<dbReference type="EMBL" id="MF957201">
    <property type="protein sequence ID" value="AUT83786.1"/>
    <property type="molecule type" value="Genomic_DNA"/>
</dbReference>
<dbReference type="AlphaFoldDB" id="A0A2K9RNV1"/>
<organism evidence="1">
    <name type="scientific">Commiphora wightii</name>
    <dbReference type="NCBI Taxonomy" id="246360"/>
    <lineage>
        <taxon>Eukaryota</taxon>
        <taxon>Viridiplantae</taxon>
        <taxon>Streptophyta</taxon>
        <taxon>Embryophyta</taxon>
        <taxon>Tracheophyta</taxon>
        <taxon>Spermatophyta</taxon>
        <taxon>Magnoliopsida</taxon>
        <taxon>eudicotyledons</taxon>
        <taxon>Gunneridae</taxon>
        <taxon>Pentapetalae</taxon>
        <taxon>rosids</taxon>
        <taxon>malvids</taxon>
        <taxon>Sapindales</taxon>
        <taxon>Burseraceae</taxon>
        <taxon>Commiphora</taxon>
    </lineage>
</organism>
<dbReference type="GO" id="GO:0003743">
    <property type="term" value="F:translation initiation factor activity"/>
    <property type="evidence" value="ECO:0007669"/>
    <property type="project" value="UniProtKB-KW"/>
</dbReference>
<geneLocation type="chloroplast" evidence="1"/>
<evidence type="ECO:0000313" key="1">
    <source>
        <dbReference type="EMBL" id="AUT83786.1"/>
    </source>
</evidence>
<keyword evidence="1" id="KW-0150">Chloroplast</keyword>